<evidence type="ECO:0000313" key="17">
    <source>
        <dbReference type="Proteomes" id="UP000244189"/>
    </source>
</evidence>
<evidence type="ECO:0000256" key="3">
    <source>
        <dbReference type="ARBA" id="ARBA00022448"/>
    </source>
</evidence>
<evidence type="ECO:0000256" key="6">
    <source>
        <dbReference type="ARBA" id="ARBA00022538"/>
    </source>
</evidence>
<feature type="transmembrane region" description="Helical" evidence="13">
    <location>
        <begin position="372"/>
        <end position="397"/>
    </location>
</feature>
<name>A0A2T5GR35_9SPHN</name>
<accession>A0A2T5GR35</accession>
<evidence type="ECO:0000256" key="5">
    <source>
        <dbReference type="ARBA" id="ARBA00022519"/>
    </source>
</evidence>
<comment type="caution">
    <text evidence="16">The sequence shown here is derived from an EMBL/GenBank/DDBJ whole genome shotgun (WGS) entry which is preliminary data.</text>
</comment>
<keyword evidence="12 13" id="KW-0472">Membrane</keyword>
<protein>
    <recommendedName>
        <fullName evidence="13">Probable potassium transport system protein Kup</fullName>
    </recommendedName>
</protein>
<evidence type="ECO:0000259" key="15">
    <source>
        <dbReference type="Pfam" id="PF22776"/>
    </source>
</evidence>
<keyword evidence="8 13" id="KW-0769">Symport</keyword>
<comment type="subcellular location">
    <subcellularLocation>
        <location evidence="13">Cell membrane</location>
        <topology evidence="13">Multi-pass membrane protein</topology>
    </subcellularLocation>
    <subcellularLocation>
        <location evidence="1">Membrane</location>
        <topology evidence="1">Multi-pass membrane protein</topology>
    </subcellularLocation>
</comment>
<evidence type="ECO:0000256" key="12">
    <source>
        <dbReference type="ARBA" id="ARBA00023136"/>
    </source>
</evidence>
<evidence type="ECO:0000256" key="7">
    <source>
        <dbReference type="ARBA" id="ARBA00022692"/>
    </source>
</evidence>
<feature type="transmembrane region" description="Helical" evidence="13">
    <location>
        <begin position="403"/>
        <end position="424"/>
    </location>
</feature>
<dbReference type="Pfam" id="PF02705">
    <property type="entry name" value="K_trans"/>
    <property type="match status" value="1"/>
</dbReference>
<comment type="similarity">
    <text evidence="2 13">Belongs to the HAK/KUP transporter (TC 2.A.72) family.</text>
</comment>
<comment type="catalytic activity">
    <reaction evidence="13">
        <text>K(+)(in) + H(+)(in) = K(+)(out) + H(+)(out)</text>
        <dbReference type="Rhea" id="RHEA:28490"/>
        <dbReference type="ChEBI" id="CHEBI:15378"/>
        <dbReference type="ChEBI" id="CHEBI:29103"/>
    </reaction>
</comment>
<reference evidence="16 17" key="1">
    <citation type="submission" date="2018-04" db="EMBL/GenBank/DDBJ databases">
        <title>Genomic Encyclopedia of Type Strains, Phase III (KMG-III): the genomes of soil and plant-associated and newly described type strains.</title>
        <authorList>
            <person name="Whitman W."/>
        </authorList>
    </citation>
    <scope>NUCLEOTIDE SEQUENCE [LARGE SCALE GENOMIC DNA]</scope>
    <source>
        <strain evidence="16 17">MA101b</strain>
    </source>
</reference>
<feature type="domain" description="K+ potassium transporter integral membrane" evidence="14">
    <location>
        <begin position="41"/>
        <end position="502"/>
    </location>
</feature>
<sequence>MTSVAGTPQTAVVTEPTAEQSAPADLSAAHLHPHPALAALTVGAIGVVFGDIGTSPLYAFREALGQTSAGGIDPSEILGVLSLALWSLFLVVTVKYVIFLMRADNQGEGGVLALAALARRALGMRSRIAIVLGAAGASLFYGDAIITPALSVLSAMEGLRTIPSAAHIFNEGVVRALTIGILIALFMIQARGTAQVSKLFGPVCILWFVTIGALGIWHIADEPSIVRVFLPTYGISFLATHGVTGLFVLGAVFLTVTGAEALTADMGHFGKLPIRIGWFFLVFPALALNYLGQGAFALAKLEDAARQGIPFVNQDWFFLMAPESLRPALIILAGFATVIASQAVITGAFSLTQQAIQLGLLPRLRIRQTSAVFAGQIYLPAINWLLLIGVLVLVVQFKTSSAMAAAYGIAVTGTMVVTTLLAYIVVRHRWNWSRPLALAAILPFLTLDLIFFGANILRVIEGGWVPLVIAASIGLIIYTWVRGKKIVSAFEKRQSIPLSDLAAALEKRPPERVSGTAVFLTANPHATPGALLHNLKHNKVLHERNLIVSIRTADRPFVDEASRAKVERVDENFSIVVLTYGFMESPDVPRDLGVGNKTEQLGLDPMRTSFFIGRNTLKPDAEKGMPPWQDRIFLFLQRNASDPTDFLKIPPGKVLELGEQVTV</sequence>
<keyword evidence="11 13" id="KW-0406">Ion transport</keyword>
<dbReference type="InterPro" id="IPR023051">
    <property type="entry name" value="Kup"/>
</dbReference>
<feature type="transmembrane region" description="Helical" evidence="13">
    <location>
        <begin position="232"/>
        <end position="256"/>
    </location>
</feature>
<dbReference type="GO" id="GO:0005886">
    <property type="term" value="C:plasma membrane"/>
    <property type="evidence" value="ECO:0007669"/>
    <property type="project" value="UniProtKB-SubCell"/>
</dbReference>
<keyword evidence="4 13" id="KW-1003">Cell membrane</keyword>
<evidence type="ECO:0000313" key="16">
    <source>
        <dbReference type="EMBL" id="PTQ61792.1"/>
    </source>
</evidence>
<evidence type="ECO:0000256" key="13">
    <source>
        <dbReference type="HAMAP-Rule" id="MF_01522"/>
    </source>
</evidence>
<evidence type="ECO:0000256" key="9">
    <source>
        <dbReference type="ARBA" id="ARBA00022958"/>
    </source>
</evidence>
<comment type="function">
    <text evidence="13">Transport of potassium into the cell. Likely operates as a K(+):H(+) symporter.</text>
</comment>
<evidence type="ECO:0000259" key="14">
    <source>
        <dbReference type="Pfam" id="PF02705"/>
    </source>
</evidence>
<keyword evidence="17" id="KW-1185">Reference proteome</keyword>
<feature type="domain" description="K+ potassium transporter C-terminal" evidence="15">
    <location>
        <begin position="514"/>
        <end position="662"/>
    </location>
</feature>
<dbReference type="PANTHER" id="PTHR30540:SF79">
    <property type="entry name" value="LOW AFFINITY POTASSIUM TRANSPORT SYSTEM PROTEIN KUP"/>
    <property type="match status" value="1"/>
</dbReference>
<feature type="transmembrane region" description="Helical" evidence="13">
    <location>
        <begin position="199"/>
        <end position="220"/>
    </location>
</feature>
<dbReference type="RefSeq" id="WP_107956282.1">
    <property type="nucleotide sequence ID" value="NZ_QAOG01000001.1"/>
</dbReference>
<feature type="transmembrane region" description="Helical" evidence="13">
    <location>
        <begin position="463"/>
        <end position="481"/>
    </location>
</feature>
<feature type="transmembrane region" description="Helical" evidence="13">
    <location>
        <begin position="128"/>
        <end position="156"/>
    </location>
</feature>
<dbReference type="Proteomes" id="UP000244189">
    <property type="component" value="Unassembled WGS sequence"/>
</dbReference>
<keyword evidence="9 13" id="KW-0630">Potassium</keyword>
<feature type="transmembrane region" description="Helical" evidence="13">
    <location>
        <begin position="168"/>
        <end position="187"/>
    </location>
</feature>
<organism evidence="16 17">
    <name type="scientific">Sphingomonas aurantiaca</name>
    <dbReference type="NCBI Taxonomy" id="185949"/>
    <lineage>
        <taxon>Bacteria</taxon>
        <taxon>Pseudomonadati</taxon>
        <taxon>Pseudomonadota</taxon>
        <taxon>Alphaproteobacteria</taxon>
        <taxon>Sphingomonadales</taxon>
        <taxon>Sphingomonadaceae</taxon>
        <taxon>Sphingomonas</taxon>
    </lineage>
</organism>
<evidence type="ECO:0000256" key="11">
    <source>
        <dbReference type="ARBA" id="ARBA00023065"/>
    </source>
</evidence>
<dbReference type="InterPro" id="IPR003855">
    <property type="entry name" value="K+_transporter"/>
</dbReference>
<keyword evidence="7 13" id="KW-0812">Transmembrane</keyword>
<feature type="transmembrane region" description="Helical" evidence="13">
    <location>
        <begin position="36"/>
        <end position="57"/>
    </location>
</feature>
<keyword evidence="3 13" id="KW-0813">Transport</keyword>
<gene>
    <name evidence="13" type="primary">kup</name>
    <name evidence="16" type="ORF">C8J26_0059</name>
</gene>
<dbReference type="GO" id="GO:0015293">
    <property type="term" value="F:symporter activity"/>
    <property type="evidence" value="ECO:0007669"/>
    <property type="project" value="UniProtKB-UniRule"/>
</dbReference>
<proteinExistence type="inferred from homology"/>
<evidence type="ECO:0000256" key="1">
    <source>
        <dbReference type="ARBA" id="ARBA00004141"/>
    </source>
</evidence>
<dbReference type="EMBL" id="QAOG01000001">
    <property type="protein sequence ID" value="PTQ61792.1"/>
    <property type="molecule type" value="Genomic_DNA"/>
</dbReference>
<feature type="transmembrane region" description="Helical" evidence="13">
    <location>
        <begin position="77"/>
        <end position="98"/>
    </location>
</feature>
<dbReference type="GO" id="GO:0015079">
    <property type="term" value="F:potassium ion transmembrane transporter activity"/>
    <property type="evidence" value="ECO:0007669"/>
    <property type="project" value="UniProtKB-UniRule"/>
</dbReference>
<dbReference type="Pfam" id="PF22776">
    <property type="entry name" value="K_trans_C"/>
    <property type="match status" value="1"/>
</dbReference>
<feature type="transmembrane region" description="Helical" evidence="13">
    <location>
        <begin position="276"/>
        <end position="299"/>
    </location>
</feature>
<evidence type="ECO:0000256" key="8">
    <source>
        <dbReference type="ARBA" id="ARBA00022847"/>
    </source>
</evidence>
<keyword evidence="10 13" id="KW-1133">Transmembrane helix</keyword>
<evidence type="ECO:0000256" key="2">
    <source>
        <dbReference type="ARBA" id="ARBA00007019"/>
    </source>
</evidence>
<keyword evidence="5" id="KW-0997">Cell inner membrane</keyword>
<feature type="transmembrane region" description="Helical" evidence="13">
    <location>
        <begin position="328"/>
        <end position="351"/>
    </location>
</feature>
<feature type="transmembrane region" description="Helical" evidence="13">
    <location>
        <begin position="436"/>
        <end position="457"/>
    </location>
</feature>
<evidence type="ECO:0000256" key="10">
    <source>
        <dbReference type="ARBA" id="ARBA00022989"/>
    </source>
</evidence>
<dbReference type="PANTHER" id="PTHR30540">
    <property type="entry name" value="OSMOTIC STRESS POTASSIUM TRANSPORTER"/>
    <property type="match status" value="1"/>
</dbReference>
<keyword evidence="6 13" id="KW-0633">Potassium transport</keyword>
<dbReference type="InterPro" id="IPR053951">
    <property type="entry name" value="K_trans_N"/>
</dbReference>
<dbReference type="HAMAP" id="MF_01522">
    <property type="entry name" value="Kup"/>
    <property type="match status" value="1"/>
</dbReference>
<evidence type="ECO:0000256" key="4">
    <source>
        <dbReference type="ARBA" id="ARBA00022475"/>
    </source>
</evidence>
<dbReference type="AlphaFoldDB" id="A0A2T5GR35"/>
<dbReference type="InterPro" id="IPR053952">
    <property type="entry name" value="K_trans_C"/>
</dbReference>